<dbReference type="Pfam" id="PF23435">
    <property type="entry name" value="DUF7121"/>
    <property type="match status" value="1"/>
</dbReference>
<name>F6BCC8_METIK</name>
<keyword evidence="2" id="KW-1185">Reference proteome</keyword>
<dbReference type="KEGG" id="mig:Metig_1802"/>
<dbReference type="AlphaFoldDB" id="F6BCC8"/>
<evidence type="ECO:0000313" key="2">
    <source>
        <dbReference type="Proteomes" id="UP000009227"/>
    </source>
</evidence>
<gene>
    <name evidence="1" type="ordered locus">Metig_1802</name>
</gene>
<protein>
    <submittedName>
        <fullName evidence="1">Uncharacterized protein</fullName>
    </submittedName>
</protein>
<dbReference type="EMBL" id="CP002737">
    <property type="protein sequence ID" value="AEF97334.1"/>
    <property type="molecule type" value="Genomic_DNA"/>
</dbReference>
<proteinExistence type="predicted"/>
<dbReference type="InterPro" id="IPR055545">
    <property type="entry name" value="DUF7121"/>
</dbReference>
<dbReference type="STRING" id="880724.Metig_1802"/>
<accession>F6BCC8</accession>
<dbReference type="Proteomes" id="UP000009227">
    <property type="component" value="Chromosome"/>
</dbReference>
<organism evidence="2">
    <name type="scientific">Methanotorris igneus (strain DSM 5666 / JCM 11834 / Kol 5)</name>
    <dbReference type="NCBI Taxonomy" id="880724"/>
    <lineage>
        <taxon>Archaea</taxon>
        <taxon>Methanobacteriati</taxon>
        <taxon>Methanobacteriota</taxon>
        <taxon>Methanomada group</taxon>
        <taxon>Methanococci</taxon>
        <taxon>Methanococcales</taxon>
        <taxon>Methanocaldococcaceae</taxon>
        <taxon>Methanotorris</taxon>
    </lineage>
</organism>
<evidence type="ECO:0000313" key="1">
    <source>
        <dbReference type="EMBL" id="AEF97334.1"/>
    </source>
</evidence>
<sequence>MFIEPKVRAAKTPQEFSPKFLTHTTINKIVKEKIGEIRNLKRMRADIINSLKQQNKDGILSNIERLEYILQTRKEAEIIKKIDNYNKLLNKIKKIDELTIKIREKPNEISELLKKSSEEHQKVLENAKISTKIHAELLDIYYEINRLKAKSKELYQLISTKQ</sequence>
<dbReference type="HOGENOM" id="CLU_1631659_0_0_2"/>
<reference evidence="1 2" key="1">
    <citation type="submission" date="2011-05" db="EMBL/GenBank/DDBJ databases">
        <title>Complete sequence of Methanotorris igneus Kol 5.</title>
        <authorList>
            <consortium name="US DOE Joint Genome Institute"/>
            <person name="Lucas S."/>
            <person name="Han J."/>
            <person name="Lapidus A."/>
            <person name="Cheng J.-F."/>
            <person name="Goodwin L."/>
            <person name="Pitluck S."/>
            <person name="Peters L."/>
            <person name="Mikhailova N."/>
            <person name="Chertkov O."/>
            <person name="Han C."/>
            <person name="Tapia R."/>
            <person name="Land M."/>
            <person name="Hauser L."/>
            <person name="Kyrpides N."/>
            <person name="Ivanova N."/>
            <person name="Pagani I."/>
            <person name="Sieprawska-Lupa M."/>
            <person name="Whitman W."/>
            <person name="Woyke T."/>
        </authorList>
    </citation>
    <scope>NUCLEOTIDE SEQUENCE [LARGE SCALE GENOMIC DNA]</scope>
    <source>
        <strain evidence="2">DSM 5666 / JCM 11834 / Kol 5</strain>
    </source>
</reference>